<feature type="compositionally biased region" description="Basic residues" evidence="6">
    <location>
        <begin position="1415"/>
        <end position="1425"/>
    </location>
</feature>
<evidence type="ECO:0000256" key="3">
    <source>
        <dbReference type="ARBA" id="ARBA00022737"/>
    </source>
</evidence>
<comment type="similarity">
    <text evidence="2">Belongs to the VAC14 family.</text>
</comment>
<gene>
    <name evidence="8" type="ORF">H4219_002404</name>
</gene>
<keyword evidence="3" id="KW-0677">Repeat</keyword>
<dbReference type="PANTHER" id="PTHR16023:SF0">
    <property type="entry name" value="PROTEIN VAC14 HOMOLOG"/>
    <property type="match status" value="1"/>
</dbReference>
<dbReference type="InterPro" id="IPR021133">
    <property type="entry name" value="HEAT_type_2"/>
</dbReference>
<feature type="region of interest" description="Disordered" evidence="6">
    <location>
        <begin position="1569"/>
        <end position="1598"/>
    </location>
</feature>
<feature type="repeat" description="HEAT" evidence="5">
    <location>
        <begin position="93"/>
        <end position="129"/>
    </location>
</feature>
<evidence type="ECO:0000256" key="4">
    <source>
        <dbReference type="ARBA" id="ARBA00023136"/>
    </source>
</evidence>
<feature type="compositionally biased region" description="Low complexity" evidence="6">
    <location>
        <begin position="969"/>
        <end position="980"/>
    </location>
</feature>
<dbReference type="InterPro" id="IPR026825">
    <property type="entry name" value="Vac14"/>
</dbReference>
<feature type="compositionally biased region" description="Polar residues" evidence="6">
    <location>
        <begin position="933"/>
        <end position="944"/>
    </location>
</feature>
<feature type="compositionally biased region" description="Polar residues" evidence="6">
    <location>
        <begin position="463"/>
        <end position="485"/>
    </location>
</feature>
<comment type="caution">
    <text evidence="8">The sequence shown here is derived from an EMBL/GenBank/DDBJ whole genome shotgun (WGS) entry which is preliminary data.</text>
</comment>
<evidence type="ECO:0000313" key="8">
    <source>
        <dbReference type="EMBL" id="KAJ1918785.1"/>
    </source>
</evidence>
<evidence type="ECO:0000313" key="9">
    <source>
        <dbReference type="Proteomes" id="UP001150538"/>
    </source>
</evidence>
<feature type="compositionally biased region" description="Basic and acidic residues" evidence="6">
    <location>
        <begin position="1433"/>
        <end position="1445"/>
    </location>
</feature>
<evidence type="ECO:0000259" key="7">
    <source>
        <dbReference type="Pfam" id="PF11916"/>
    </source>
</evidence>
<feature type="region of interest" description="Disordered" evidence="6">
    <location>
        <begin position="547"/>
        <end position="634"/>
    </location>
</feature>
<feature type="compositionally biased region" description="Polar residues" evidence="6">
    <location>
        <begin position="1099"/>
        <end position="1116"/>
    </location>
</feature>
<feature type="compositionally biased region" description="Polar residues" evidence="6">
    <location>
        <begin position="1189"/>
        <end position="1204"/>
    </location>
</feature>
<dbReference type="InterPro" id="IPR016024">
    <property type="entry name" value="ARM-type_fold"/>
</dbReference>
<evidence type="ECO:0000256" key="1">
    <source>
        <dbReference type="ARBA" id="ARBA00004308"/>
    </source>
</evidence>
<dbReference type="GO" id="GO:0070772">
    <property type="term" value="C:PAS complex"/>
    <property type="evidence" value="ECO:0007669"/>
    <property type="project" value="InterPro"/>
</dbReference>
<evidence type="ECO:0000256" key="5">
    <source>
        <dbReference type="PROSITE-ProRule" id="PRU00103"/>
    </source>
</evidence>
<dbReference type="InterPro" id="IPR011989">
    <property type="entry name" value="ARM-like"/>
</dbReference>
<feature type="compositionally biased region" description="Low complexity" evidence="6">
    <location>
        <begin position="1219"/>
        <end position="1246"/>
    </location>
</feature>
<feature type="region of interest" description="Disordered" evidence="6">
    <location>
        <begin position="447"/>
        <end position="485"/>
    </location>
</feature>
<feature type="compositionally biased region" description="Polar residues" evidence="6">
    <location>
        <begin position="581"/>
        <end position="601"/>
    </location>
</feature>
<dbReference type="Pfam" id="PF11916">
    <property type="entry name" value="Vac14_Fig4_bd"/>
    <property type="match status" value="1"/>
</dbReference>
<sequence length="1598" mass="174760">MPEVNNTLPAAVAQDLSHRDYERRMKAAEEVEKIIQQALKDEDHDKVESTVTFLTRRYVASDKVQDRLGGIAGFAKCAVTLNVFHLPRFLPHIVPPIINLLSDPEPRVKFYTCEALYNVMKVAKGHILQWFSDIFDGLTLVMADTHTSVVKGGELVNKLLMDIVTEQASIYIRRNAIEGWNAAPTPSTSHVGGGYSRGDGDSIISAPQGSYRMDRGSISDAHGTPSVKQGYQSHFRHSAEFSLDEFIPLLANRLSAQKSQIRMYLIQWIRLFTEIRGFDLLAHLPSFLKGPLMFLDDKDASVRTEAHGALADLLREVQKASDSSRLTRPRNQVASYAEWIQKEELNSSQSQSISPNKVPGSNIDYSGCVKILLSHIGSDDQDTQKTALIWIHSFSWICPEVLVSQAPELIYAILPALPNPGSEIQHIAEEVNAVLFRLVDQSPSPKILYPQSSNKKYGKPQELGSSNVAVDQSQDQTAAYESASTNKSPVLAPVTQHIVNSSIKNVSAPPTAPQSLTASCTSTPCAHSPANSETLSKKLAAIPTSPLPKVTATPSAHQHIPEQNDGPKKRPIPLSIASDGNIANLQNQHAPNTISPVNSSFDAAHTDQPNKELPERVEPRSSSDPPEGLSTFSELPTSTSAQALQKYTSAFQTNQIEVLAQDSLGEQRIVEPFNYDNAVTALMERLESSTFEATKMAAMNWLLLLHQKAPWRILTLDDLSFKIILKLLTDPSEEIVKLNLLLIAKISLFSEGEAQEVEGSTQVAQPFDEVAHPSRKSASQLPISSSASPYLIKCLSALLRMFADDRPLLEKRAGLIIRQLCLVHDPQNLFLILADLLNPETATEYLDDFDPVEIRNISNRLFSNRMQSQDTLNPILARSTDIPLYGDNSIDDNAVMTAPAEVSNPRSNIGKLREIEQSPIVQSAPLNHDRTSALHTSTSRISPRTNSANANISSTSQTDPSNGFYQDIQKQQQNKSSSNQVPSAPGPADSSTDNQEQKLSVTDILQTGDIDDSLSDKSSQKKFSFSQEFVEIMLQHLTWILATSSETSALRSLLRNSSKKALEGPVPLSKTERNASATAEAEISSAPKNKTVPQEMPRRSSSSNTRDVVNASQANRSAAAEGHDQQTTGQIKRTGILKRTQSPRPPSHPGDNDISPNTGGGGGSGIRGRHSRGQSTTSQPSNPKDPKPTATSSTTNVSSIPRSRSTASPVPGSSGGGSNTNTNRVGNGVSTKSSLSPISESSLPSKNINTSSNENTLATSQPKSQDFFVTLYRTWIFSPVSTLILCFLSQQYELASEIMPVIADSPITVNTMVQLDKLVQLLESPIFSHLRISLLEPWRFPHLYKALYRIMLILPQSTAFATLRNRLNGVPIFTMPPFICPAFPSYNSAQNTSAGDGTSQQTGGNSQKAPQRAISPHKKDTKLRRSSLTSTGSKHDDNSNAKDQHQSQGQNPNRQQQIANKPHNVESDPAAYQQAFMLGYQYAYQQLSMQRQMTHVQFGHLEGGGRTSSSTMLSSLSPPSPTIPLEMAYDSLGGYFSGSSYRGGDDGRTQSSRLSELLDEFKQIQKKINSEAAVSNSQHQQQRSSYQQKASPSTSMTF</sequence>
<dbReference type="EMBL" id="JANBPU010000038">
    <property type="protein sequence ID" value="KAJ1918785.1"/>
    <property type="molecule type" value="Genomic_DNA"/>
</dbReference>
<organism evidence="8 9">
    <name type="scientific">Mycoemilia scoparia</name>
    <dbReference type="NCBI Taxonomy" id="417184"/>
    <lineage>
        <taxon>Eukaryota</taxon>
        <taxon>Fungi</taxon>
        <taxon>Fungi incertae sedis</taxon>
        <taxon>Zoopagomycota</taxon>
        <taxon>Kickxellomycotina</taxon>
        <taxon>Kickxellomycetes</taxon>
        <taxon>Kickxellales</taxon>
        <taxon>Kickxellaceae</taxon>
        <taxon>Mycoemilia</taxon>
    </lineage>
</organism>
<feature type="region of interest" description="Disordered" evidence="6">
    <location>
        <begin position="1390"/>
        <end position="1456"/>
    </location>
</feature>
<evidence type="ECO:0000256" key="2">
    <source>
        <dbReference type="ARBA" id="ARBA00010225"/>
    </source>
</evidence>
<dbReference type="GO" id="GO:0010008">
    <property type="term" value="C:endosome membrane"/>
    <property type="evidence" value="ECO:0007669"/>
    <property type="project" value="TreeGrafter"/>
</dbReference>
<evidence type="ECO:0000256" key="6">
    <source>
        <dbReference type="SAM" id="MobiDB-lite"/>
    </source>
</evidence>
<feature type="compositionally biased region" description="Polar residues" evidence="6">
    <location>
        <begin position="622"/>
        <end position="634"/>
    </location>
</feature>
<feature type="compositionally biased region" description="Basic and acidic residues" evidence="6">
    <location>
        <begin position="559"/>
        <end position="568"/>
    </location>
</feature>
<dbReference type="Pfam" id="PF12755">
    <property type="entry name" value="Vac14_Fab1_bd"/>
    <property type="match status" value="1"/>
</dbReference>
<feature type="compositionally biased region" description="Low complexity" evidence="6">
    <location>
        <begin position="1575"/>
        <end position="1591"/>
    </location>
</feature>
<dbReference type="PANTHER" id="PTHR16023">
    <property type="entry name" value="TAX1 BINDING PROTEIN-RELATED"/>
    <property type="match status" value="1"/>
</dbReference>
<comment type="subcellular location">
    <subcellularLocation>
        <location evidence="1">Endomembrane system</location>
    </subcellularLocation>
</comment>
<keyword evidence="4" id="KW-0472">Membrane</keyword>
<feature type="compositionally biased region" description="Low complexity" evidence="6">
    <location>
        <begin position="1075"/>
        <end position="1086"/>
    </location>
</feature>
<feature type="region of interest" description="Disordered" evidence="6">
    <location>
        <begin position="919"/>
        <end position="997"/>
    </location>
</feature>
<feature type="compositionally biased region" description="Basic and acidic residues" evidence="6">
    <location>
        <begin position="604"/>
        <end position="621"/>
    </location>
</feature>
<dbReference type="GO" id="GO:0000329">
    <property type="term" value="C:fungal-type vacuole membrane"/>
    <property type="evidence" value="ECO:0007669"/>
    <property type="project" value="TreeGrafter"/>
</dbReference>
<dbReference type="SUPFAM" id="SSF48371">
    <property type="entry name" value="ARM repeat"/>
    <property type="match status" value="1"/>
</dbReference>
<dbReference type="OrthoDB" id="5574975at2759"/>
<feature type="compositionally biased region" description="Low complexity" evidence="6">
    <location>
        <begin position="945"/>
        <end position="956"/>
    </location>
</feature>
<dbReference type="InterPro" id="IPR021841">
    <property type="entry name" value="VAC14_Fig4p-bd"/>
</dbReference>
<feature type="compositionally biased region" description="Polar residues" evidence="6">
    <location>
        <begin position="1390"/>
        <end position="1409"/>
    </location>
</feature>
<name>A0A9W8DUU6_9FUNG</name>
<feature type="region of interest" description="Disordered" evidence="6">
    <location>
        <begin position="1500"/>
        <end position="1519"/>
    </location>
</feature>
<reference evidence="8" key="1">
    <citation type="submission" date="2022-07" db="EMBL/GenBank/DDBJ databases">
        <title>Phylogenomic reconstructions and comparative analyses of Kickxellomycotina fungi.</title>
        <authorList>
            <person name="Reynolds N.K."/>
            <person name="Stajich J.E."/>
            <person name="Barry K."/>
            <person name="Grigoriev I.V."/>
            <person name="Crous P."/>
            <person name="Smith M.E."/>
        </authorList>
    </citation>
    <scope>NUCLEOTIDE SEQUENCE</scope>
    <source>
        <strain evidence="8">NBRC 100468</strain>
    </source>
</reference>
<dbReference type="GO" id="GO:0006661">
    <property type="term" value="P:phosphatidylinositol biosynthetic process"/>
    <property type="evidence" value="ECO:0007669"/>
    <property type="project" value="InterPro"/>
</dbReference>
<feature type="compositionally biased region" description="Low complexity" evidence="6">
    <location>
        <begin position="1507"/>
        <end position="1519"/>
    </location>
</feature>
<dbReference type="Gene3D" id="1.25.10.10">
    <property type="entry name" value="Leucine-rich Repeat Variant"/>
    <property type="match status" value="2"/>
</dbReference>
<accession>A0A9W8DUU6</accession>
<feature type="region of interest" description="Disordered" evidence="6">
    <location>
        <begin position="1059"/>
        <end position="1259"/>
    </location>
</feature>
<feature type="compositionally biased region" description="Low complexity" evidence="6">
    <location>
        <begin position="1446"/>
        <end position="1456"/>
    </location>
</feature>
<dbReference type="PROSITE" id="PS50077">
    <property type="entry name" value="HEAT_REPEAT"/>
    <property type="match status" value="1"/>
</dbReference>
<protein>
    <recommendedName>
        <fullName evidence="7">Vacuolar protein 14 C-terminal Fig4-binding domain-containing protein</fullName>
    </recommendedName>
</protein>
<dbReference type="Proteomes" id="UP001150538">
    <property type="component" value="Unassembled WGS sequence"/>
</dbReference>
<proteinExistence type="inferred from homology"/>
<feature type="compositionally biased region" description="Polar residues" evidence="6">
    <location>
        <begin position="1247"/>
        <end position="1259"/>
    </location>
</feature>
<keyword evidence="9" id="KW-1185">Reference proteome</keyword>
<feature type="domain" description="Vacuolar protein 14 C-terminal Fig4-binding" evidence="7">
    <location>
        <begin position="1260"/>
        <end position="1368"/>
    </location>
</feature>